<keyword evidence="1" id="KW-1133">Transmembrane helix</keyword>
<dbReference type="AlphaFoldDB" id="A0A520XF83"/>
<keyword evidence="1" id="KW-0472">Membrane</keyword>
<comment type="caution">
    <text evidence="2">The sequence shown here is derived from an EMBL/GenBank/DDBJ whole genome shotgun (WGS) entry which is preliminary data.</text>
</comment>
<dbReference type="Proteomes" id="UP000322454">
    <property type="component" value="Unassembled WGS sequence"/>
</dbReference>
<feature type="transmembrane region" description="Helical" evidence="1">
    <location>
        <begin position="52"/>
        <end position="77"/>
    </location>
</feature>
<feature type="transmembrane region" description="Helical" evidence="1">
    <location>
        <begin position="89"/>
        <end position="116"/>
    </location>
</feature>
<evidence type="ECO:0000256" key="1">
    <source>
        <dbReference type="SAM" id="Phobius"/>
    </source>
</evidence>
<dbReference type="EMBL" id="SHMQ01000005">
    <property type="protein sequence ID" value="RZV39847.1"/>
    <property type="molecule type" value="Genomic_DNA"/>
</dbReference>
<reference evidence="2 3" key="1">
    <citation type="submission" date="2019-01" db="EMBL/GenBank/DDBJ databases">
        <title>Insights into ecological role of a new deltaproteobacterial order Candidatus Sinidesulfobacterales (Sva0485) by metagenomics and metatranscriptomics.</title>
        <authorList>
            <person name="Tan S."/>
            <person name="Liu J."/>
            <person name="Fang Y."/>
            <person name="Hedlund B."/>
            <person name="Lian Z.-H."/>
            <person name="Huang L.-Y."/>
            <person name="Li J.-T."/>
            <person name="Huang L.-N."/>
            <person name="Li W.-J."/>
            <person name="Jiang H.-C."/>
            <person name="Dong H.-L."/>
            <person name="Shu W.-S."/>
        </authorList>
    </citation>
    <scope>NUCLEOTIDE SEQUENCE [LARGE SCALE GENOMIC DNA]</scope>
    <source>
        <strain evidence="2">AP4</strain>
    </source>
</reference>
<keyword evidence="1" id="KW-0812">Transmembrane</keyword>
<organism evidence="2 3">
    <name type="scientific">Candidatus Acidulodesulfobacterium acidiphilum</name>
    <dbReference type="NCBI Taxonomy" id="2597224"/>
    <lineage>
        <taxon>Bacteria</taxon>
        <taxon>Deltaproteobacteria</taxon>
        <taxon>Candidatus Acidulodesulfobacterales</taxon>
        <taxon>Candidatus Acidulodesulfobacterium</taxon>
    </lineage>
</organism>
<sequence length="121" mass="14382">MSEEECEKRWRKIIFEPFANFLNNLVVFSIVGYVGLYAVIHPGLFRRPFIDFYCGSALIGISILMIVWNIGILVSTIRNYIERYFNKKLPIWMLLIFSFLLLWPLLSFIVFIPYFFNLSIK</sequence>
<protein>
    <submittedName>
        <fullName evidence="2">Uncharacterized protein</fullName>
    </submittedName>
</protein>
<proteinExistence type="predicted"/>
<evidence type="ECO:0000313" key="2">
    <source>
        <dbReference type="EMBL" id="RZV39847.1"/>
    </source>
</evidence>
<feature type="transmembrane region" description="Helical" evidence="1">
    <location>
        <begin position="21"/>
        <end position="40"/>
    </location>
</feature>
<name>A0A520XF83_9DELT</name>
<gene>
    <name evidence="2" type="ORF">EVJ48_02690</name>
</gene>
<accession>A0A520XF83</accession>
<evidence type="ECO:0000313" key="3">
    <source>
        <dbReference type="Proteomes" id="UP000322454"/>
    </source>
</evidence>